<reference evidence="2 3" key="1">
    <citation type="submission" date="2015-01" db="EMBL/GenBank/DDBJ databases">
        <title>Erwinia tracheiphila.</title>
        <authorList>
            <person name="Shapiro L.R."/>
        </authorList>
    </citation>
    <scope>NUCLEOTIDE SEQUENCE [LARGE SCALE GENOMIC DNA]</scope>
    <source>
        <strain evidence="2 3">BuffGH</strain>
    </source>
</reference>
<dbReference type="Proteomes" id="UP000033924">
    <property type="component" value="Unassembled WGS sequence"/>
</dbReference>
<dbReference type="STRING" id="65700.SY86_23220"/>
<protein>
    <submittedName>
        <fullName evidence="2">Uncharacterized protein</fullName>
    </submittedName>
</protein>
<sequence length="129" mass="13525">MMSGNITCTGSLPVGILFDGKLHQDVVLGLATVGDEIAVIEDGVSDAGVPIAVLARTLTKIGDIPAQSITYELLCDNLVSEDYAYLRTLRDEVKKKLKSTSSASPNTGTRLSGSDDTASQKKKSDAPAL</sequence>
<dbReference type="AlphaFoldDB" id="A0A0M2KKW8"/>
<organism evidence="2 3">
    <name type="scientific">Erwinia tracheiphila</name>
    <dbReference type="NCBI Taxonomy" id="65700"/>
    <lineage>
        <taxon>Bacteria</taxon>
        <taxon>Pseudomonadati</taxon>
        <taxon>Pseudomonadota</taxon>
        <taxon>Gammaproteobacteria</taxon>
        <taxon>Enterobacterales</taxon>
        <taxon>Erwiniaceae</taxon>
        <taxon>Erwinia</taxon>
    </lineage>
</organism>
<gene>
    <name evidence="2" type="ORF">SY86_23220</name>
</gene>
<feature type="compositionally biased region" description="Polar residues" evidence="1">
    <location>
        <begin position="99"/>
        <end position="117"/>
    </location>
</feature>
<proteinExistence type="predicted"/>
<comment type="caution">
    <text evidence="2">The sequence shown here is derived from an EMBL/GenBank/DDBJ whole genome shotgun (WGS) entry which is preliminary data.</text>
</comment>
<name>A0A0M2KKW8_9GAMM</name>
<dbReference type="EMBL" id="JXNU01000003">
    <property type="protein sequence ID" value="KKF37646.1"/>
    <property type="molecule type" value="Genomic_DNA"/>
</dbReference>
<accession>A0A0M2KKW8</accession>
<dbReference type="PATRIC" id="fig|65700.7.peg.5777"/>
<feature type="compositionally biased region" description="Basic and acidic residues" evidence="1">
    <location>
        <begin position="118"/>
        <end position="129"/>
    </location>
</feature>
<evidence type="ECO:0000313" key="2">
    <source>
        <dbReference type="EMBL" id="KKF37646.1"/>
    </source>
</evidence>
<dbReference type="RefSeq" id="WP_016192710.1">
    <property type="nucleotide sequence ID" value="NZ_CP089932.1"/>
</dbReference>
<keyword evidence="3" id="KW-1185">Reference proteome</keyword>
<evidence type="ECO:0000256" key="1">
    <source>
        <dbReference type="SAM" id="MobiDB-lite"/>
    </source>
</evidence>
<feature type="region of interest" description="Disordered" evidence="1">
    <location>
        <begin position="95"/>
        <end position="129"/>
    </location>
</feature>
<evidence type="ECO:0000313" key="3">
    <source>
        <dbReference type="Proteomes" id="UP000033924"/>
    </source>
</evidence>